<proteinExistence type="predicted"/>
<organism evidence="1 2">
    <name type="scientific">Elysia crispata</name>
    <name type="common">lettuce slug</name>
    <dbReference type="NCBI Taxonomy" id="231223"/>
    <lineage>
        <taxon>Eukaryota</taxon>
        <taxon>Metazoa</taxon>
        <taxon>Spiralia</taxon>
        <taxon>Lophotrochozoa</taxon>
        <taxon>Mollusca</taxon>
        <taxon>Gastropoda</taxon>
        <taxon>Heterobranchia</taxon>
        <taxon>Euthyneura</taxon>
        <taxon>Panpulmonata</taxon>
        <taxon>Sacoglossa</taxon>
        <taxon>Placobranchoidea</taxon>
        <taxon>Plakobranchidae</taxon>
        <taxon>Elysia</taxon>
    </lineage>
</organism>
<reference evidence="1" key="1">
    <citation type="journal article" date="2023" name="G3 (Bethesda)">
        <title>A reference genome for the long-term kleptoplast-retaining sea slug Elysia crispata morphotype clarki.</title>
        <authorList>
            <person name="Eastman K.E."/>
            <person name="Pendleton A.L."/>
            <person name="Shaikh M.A."/>
            <person name="Suttiyut T."/>
            <person name="Ogas R."/>
            <person name="Tomko P."/>
            <person name="Gavelis G."/>
            <person name="Widhalm J.R."/>
            <person name="Wisecaver J.H."/>
        </authorList>
    </citation>
    <scope>NUCLEOTIDE SEQUENCE</scope>
    <source>
        <strain evidence="1">ECLA1</strain>
    </source>
</reference>
<evidence type="ECO:0000313" key="2">
    <source>
        <dbReference type="Proteomes" id="UP001283361"/>
    </source>
</evidence>
<keyword evidence="2" id="KW-1185">Reference proteome</keyword>
<name>A0AAE0Y7I3_9GAST</name>
<comment type="caution">
    <text evidence="1">The sequence shown here is derived from an EMBL/GenBank/DDBJ whole genome shotgun (WGS) entry which is preliminary data.</text>
</comment>
<accession>A0AAE0Y7I3</accession>
<gene>
    <name evidence="1" type="ORF">RRG08_000041</name>
</gene>
<dbReference type="AlphaFoldDB" id="A0AAE0Y7I3"/>
<dbReference type="EMBL" id="JAWDGP010006861">
    <property type="protein sequence ID" value="KAK3734129.1"/>
    <property type="molecule type" value="Genomic_DNA"/>
</dbReference>
<protein>
    <submittedName>
        <fullName evidence="1">Uncharacterized protein</fullName>
    </submittedName>
</protein>
<evidence type="ECO:0000313" key="1">
    <source>
        <dbReference type="EMBL" id="KAK3734129.1"/>
    </source>
</evidence>
<sequence length="84" mass="9280">MSPPYPHLTVIHNQNFVDPGDRTSTAAELSSKESQLLLRYPLKNLNCCGVVLLRISTAAGLSSKESQLPLRCPLENLNCCWVIL</sequence>
<dbReference type="Proteomes" id="UP001283361">
    <property type="component" value="Unassembled WGS sequence"/>
</dbReference>